<keyword evidence="1" id="KW-0812">Transmembrane</keyword>
<dbReference type="OrthoDB" id="343594at2"/>
<dbReference type="EMBL" id="NPEF01000044">
    <property type="protein sequence ID" value="PJZ93769.1"/>
    <property type="molecule type" value="Genomic_DNA"/>
</dbReference>
<evidence type="ECO:0000256" key="1">
    <source>
        <dbReference type="SAM" id="Phobius"/>
    </source>
</evidence>
<keyword evidence="1" id="KW-1133">Transmembrane helix</keyword>
<organism evidence="3">
    <name type="scientific">Leptospira ellisii</name>
    <dbReference type="NCBI Taxonomy" id="2023197"/>
    <lineage>
        <taxon>Bacteria</taxon>
        <taxon>Pseudomonadati</taxon>
        <taxon>Spirochaetota</taxon>
        <taxon>Spirochaetia</taxon>
        <taxon>Leptospirales</taxon>
        <taxon>Leptospiraceae</taxon>
        <taxon>Leptospira</taxon>
    </lineage>
</organism>
<dbReference type="AlphaFoldDB" id="A0A2N0BB47"/>
<comment type="caution">
    <text evidence="3">The sequence shown here is derived from an EMBL/GenBank/DDBJ whole genome shotgun (WGS) entry which is preliminary data.</text>
</comment>
<accession>A0A2N0BB47</accession>
<dbReference type="Gene3D" id="1.25.40.10">
    <property type="entry name" value="Tetratricopeptide repeat domain"/>
    <property type="match status" value="1"/>
</dbReference>
<dbReference type="EMBL" id="NPEF02000013">
    <property type="protein sequence ID" value="MDV6236429.1"/>
    <property type="molecule type" value="Genomic_DNA"/>
</dbReference>
<proteinExistence type="predicted"/>
<feature type="transmembrane region" description="Helical" evidence="1">
    <location>
        <begin position="161"/>
        <end position="184"/>
    </location>
</feature>
<reference evidence="2 4" key="2">
    <citation type="journal article" date="2018" name="Microb. Genom.">
        <title>Deciphering the unexplored Leptospira diversity from soils uncovers genomic evolution to virulence.</title>
        <authorList>
            <person name="Thibeaux R."/>
            <person name="Iraola G."/>
            <person name="Ferres I."/>
            <person name="Bierque E."/>
            <person name="Girault D."/>
            <person name="Soupe-Gilbert M.E."/>
            <person name="Picardeau M."/>
            <person name="Goarant C."/>
        </authorList>
    </citation>
    <scope>NUCLEOTIDE SEQUENCE [LARGE SCALE GENOMIC DNA]</scope>
    <source>
        <strain evidence="2 4">ATI7-C-A5</strain>
    </source>
</reference>
<dbReference type="SUPFAM" id="SSF48452">
    <property type="entry name" value="TPR-like"/>
    <property type="match status" value="1"/>
</dbReference>
<accession>A0A2N0BPJ5</accession>
<reference evidence="2" key="3">
    <citation type="submission" date="2023-10" db="EMBL/GenBank/DDBJ databases">
        <authorList>
            <person name="Picardeau M."/>
            <person name="Thibeaux R."/>
        </authorList>
    </citation>
    <scope>NUCLEOTIDE SEQUENCE</scope>
    <source>
        <strain evidence="2">ATI7-C-A5</strain>
    </source>
</reference>
<gene>
    <name evidence="2" type="ORF">CH379_012405</name>
    <name evidence="3" type="ORF">CH379_06045</name>
</gene>
<reference evidence="3" key="1">
    <citation type="submission" date="2017-07" db="EMBL/GenBank/DDBJ databases">
        <title>Leptospira spp. isolated from tropical soils.</title>
        <authorList>
            <person name="Thibeaux R."/>
            <person name="Iraola G."/>
            <person name="Ferres I."/>
            <person name="Bierque E."/>
            <person name="Girault D."/>
            <person name="Soupe-Gilbert M.-E."/>
            <person name="Picardeau M."/>
            <person name="Goarant C."/>
        </authorList>
    </citation>
    <scope>NUCLEOTIDE SEQUENCE [LARGE SCALE GENOMIC DNA]</scope>
    <source>
        <strain evidence="3">ATI7-C-A5</strain>
    </source>
</reference>
<dbReference type="InterPro" id="IPR011990">
    <property type="entry name" value="TPR-like_helical_dom_sf"/>
</dbReference>
<protein>
    <submittedName>
        <fullName evidence="2">Tetratricopeptide repeat protein</fullName>
    </submittedName>
</protein>
<dbReference type="RefSeq" id="WP_125179518.1">
    <property type="nucleotide sequence ID" value="NZ_NPEF02000013.1"/>
</dbReference>
<dbReference type="Proteomes" id="UP000232122">
    <property type="component" value="Unassembled WGS sequence"/>
</dbReference>
<name>A0A2N0BB47_9LEPT</name>
<sequence>MQPIPSVFVRFFVFLFLIFMNADAYPDERQPTIPIESYERGENFLKSAQFVRAENIARSFLKNNPSDPKAEFILTKAWIGIAKTEKKKGNYAKAKLYFQKARLKWPLNRELNSELDEIAKGMNRRDFDRISFDKKSVSDSNTAVPSDSETGRSIRDIKEGLYQTALVFLTIVSILNLIFTIYLWRKK</sequence>
<keyword evidence="4" id="KW-1185">Reference proteome</keyword>
<evidence type="ECO:0000313" key="3">
    <source>
        <dbReference type="EMBL" id="PJZ93769.1"/>
    </source>
</evidence>
<evidence type="ECO:0000313" key="2">
    <source>
        <dbReference type="EMBL" id="MDV6236429.1"/>
    </source>
</evidence>
<evidence type="ECO:0000313" key="4">
    <source>
        <dbReference type="Proteomes" id="UP000232122"/>
    </source>
</evidence>
<keyword evidence="1" id="KW-0472">Membrane</keyword>